<protein>
    <submittedName>
        <fullName evidence="2">Glycosyltransferase family 2 protein</fullName>
    </submittedName>
</protein>
<feature type="non-terminal residue" evidence="2">
    <location>
        <position position="246"/>
    </location>
</feature>
<proteinExistence type="predicted"/>
<evidence type="ECO:0000313" key="3">
    <source>
        <dbReference type="Proteomes" id="UP001642464"/>
    </source>
</evidence>
<dbReference type="Gene3D" id="3.90.550.10">
    <property type="entry name" value="Spore Coat Polysaccharide Biosynthesis Protein SpsA, Chain A"/>
    <property type="match status" value="1"/>
</dbReference>
<organism evidence="2 3">
    <name type="scientific">Durusdinium trenchii</name>
    <dbReference type="NCBI Taxonomy" id="1381693"/>
    <lineage>
        <taxon>Eukaryota</taxon>
        <taxon>Sar</taxon>
        <taxon>Alveolata</taxon>
        <taxon>Dinophyceae</taxon>
        <taxon>Suessiales</taxon>
        <taxon>Symbiodiniaceae</taxon>
        <taxon>Durusdinium</taxon>
    </lineage>
</organism>
<gene>
    <name evidence="2" type="ORF">SCF082_LOCUS35209</name>
</gene>
<dbReference type="EMBL" id="CAXAMM010033326">
    <property type="protein sequence ID" value="CAK9071028.1"/>
    <property type="molecule type" value="Genomic_DNA"/>
</dbReference>
<comment type="caution">
    <text evidence="2">The sequence shown here is derived from an EMBL/GenBank/DDBJ whole genome shotgun (WGS) entry which is preliminary data.</text>
</comment>
<dbReference type="InterPro" id="IPR029044">
    <property type="entry name" value="Nucleotide-diphossugar_trans"/>
</dbReference>
<accession>A0ABP0P5V4</accession>
<dbReference type="SUPFAM" id="SSF53448">
    <property type="entry name" value="Nucleotide-diphospho-sugar transferases"/>
    <property type="match status" value="1"/>
</dbReference>
<dbReference type="Proteomes" id="UP001642464">
    <property type="component" value="Unassembled WGS sequence"/>
</dbReference>
<dbReference type="InterPro" id="IPR001173">
    <property type="entry name" value="Glyco_trans_2-like"/>
</dbReference>
<dbReference type="Pfam" id="PF00535">
    <property type="entry name" value="Glycos_transf_2"/>
    <property type="match status" value="1"/>
</dbReference>
<evidence type="ECO:0000259" key="1">
    <source>
        <dbReference type="Pfam" id="PF00535"/>
    </source>
</evidence>
<keyword evidence="3" id="KW-1185">Reference proteome</keyword>
<reference evidence="2 3" key="1">
    <citation type="submission" date="2024-02" db="EMBL/GenBank/DDBJ databases">
        <authorList>
            <person name="Chen Y."/>
            <person name="Shah S."/>
            <person name="Dougan E. K."/>
            <person name="Thang M."/>
            <person name="Chan C."/>
        </authorList>
    </citation>
    <scope>NUCLEOTIDE SEQUENCE [LARGE SCALE GENOMIC DNA]</scope>
</reference>
<sequence>MRSLFAQSDPDWSAVVIDDASPLETSFALLESWRDRAPDRIFLERTLVSGGAGAARNIAIRRAAALGADVVLLNDNDDLSHPERLARTKAAFLRNRGLDFLYTGLRPIDAEDRDIPDAETRLDILEIMEALRADPPEGASVFAPMAAETGCLIIPSTAALKTSLALEHRFPGGFASEDNHTWMRMAAAGANFAYLRDTPIGYRIWRQETSDLGVNGRNRKFLWEKARNDIDGFECGVLLALERGTL</sequence>
<feature type="domain" description="Glycosyltransferase 2-like" evidence="1">
    <location>
        <begin position="2"/>
        <end position="96"/>
    </location>
</feature>
<name>A0ABP0P5V4_9DINO</name>
<evidence type="ECO:0000313" key="2">
    <source>
        <dbReference type="EMBL" id="CAK9071028.1"/>
    </source>
</evidence>